<protein>
    <submittedName>
        <fullName evidence="2">Uncharacterized protein</fullName>
    </submittedName>
</protein>
<feature type="compositionally biased region" description="Gly residues" evidence="1">
    <location>
        <begin position="1"/>
        <end position="10"/>
    </location>
</feature>
<accession>A0A0S4LM42</accession>
<gene>
    <name evidence="2" type="ORF">COMA1_40195</name>
</gene>
<keyword evidence="3" id="KW-1185">Reference proteome</keyword>
<reference evidence="2 3" key="1">
    <citation type="submission" date="2015-10" db="EMBL/GenBank/DDBJ databases">
        <authorList>
            <person name="Gilbert D.G."/>
        </authorList>
    </citation>
    <scope>NUCLEOTIDE SEQUENCE [LARGE SCALE GENOMIC DNA]</scope>
    <source>
        <strain evidence="2">COMA1</strain>
    </source>
</reference>
<dbReference type="STRING" id="1742972.COMA1_40195"/>
<feature type="region of interest" description="Disordered" evidence="1">
    <location>
        <begin position="1"/>
        <end position="20"/>
    </location>
</feature>
<dbReference type="AlphaFoldDB" id="A0A0S4LM42"/>
<name>A0A0S4LM42_9BACT</name>
<proteinExistence type="predicted"/>
<organism evidence="2 3">
    <name type="scientific">Candidatus Nitrospira nitrosa</name>
    <dbReference type="NCBI Taxonomy" id="1742972"/>
    <lineage>
        <taxon>Bacteria</taxon>
        <taxon>Pseudomonadati</taxon>
        <taxon>Nitrospirota</taxon>
        <taxon>Nitrospiria</taxon>
        <taxon>Nitrospirales</taxon>
        <taxon>Nitrospiraceae</taxon>
        <taxon>Nitrospira</taxon>
    </lineage>
</organism>
<evidence type="ECO:0000313" key="2">
    <source>
        <dbReference type="EMBL" id="CUS37680.1"/>
    </source>
</evidence>
<dbReference type="EMBL" id="CZQA01000010">
    <property type="protein sequence ID" value="CUS37680.1"/>
    <property type="molecule type" value="Genomic_DNA"/>
</dbReference>
<dbReference type="Proteomes" id="UP000199032">
    <property type="component" value="Unassembled WGS sequence"/>
</dbReference>
<sequence>MTVVGEGPGSNTGQHEDEGYLNHGVIDDKCVVEVSQCGAGRTPGMDQD</sequence>
<evidence type="ECO:0000313" key="3">
    <source>
        <dbReference type="Proteomes" id="UP000199032"/>
    </source>
</evidence>
<evidence type="ECO:0000256" key="1">
    <source>
        <dbReference type="SAM" id="MobiDB-lite"/>
    </source>
</evidence>